<dbReference type="Gene3D" id="2.60.120.10">
    <property type="entry name" value="Jelly Rolls"/>
    <property type="match status" value="1"/>
</dbReference>
<evidence type="ECO:0008006" key="3">
    <source>
        <dbReference type="Google" id="ProtNLM"/>
    </source>
</evidence>
<evidence type="ECO:0000313" key="1">
    <source>
        <dbReference type="EMBL" id="KRM77885.1"/>
    </source>
</evidence>
<organism evidence="1 2">
    <name type="scientific">Ligilactobacillus murinus DSM 20452 = NBRC 14221</name>
    <dbReference type="NCBI Taxonomy" id="1423772"/>
    <lineage>
        <taxon>Bacteria</taxon>
        <taxon>Bacillati</taxon>
        <taxon>Bacillota</taxon>
        <taxon>Bacilli</taxon>
        <taxon>Lactobacillales</taxon>
        <taxon>Lactobacillaceae</taxon>
        <taxon>Ligilactobacillus</taxon>
    </lineage>
</organism>
<comment type="caution">
    <text evidence="1">The sequence shown here is derived from an EMBL/GenBank/DDBJ whole genome shotgun (WGS) entry which is preliminary data.</text>
</comment>
<accession>A0A0R2BEA6</accession>
<gene>
    <name evidence="1" type="ORF">FC48_GL000396</name>
</gene>
<dbReference type="InterPro" id="IPR011051">
    <property type="entry name" value="RmlC_Cupin_sf"/>
</dbReference>
<proteinExistence type="predicted"/>
<dbReference type="SUPFAM" id="SSF51182">
    <property type="entry name" value="RmlC-like cupins"/>
    <property type="match status" value="1"/>
</dbReference>
<dbReference type="Proteomes" id="UP000051612">
    <property type="component" value="Unassembled WGS sequence"/>
</dbReference>
<dbReference type="EMBL" id="AYYN01000012">
    <property type="protein sequence ID" value="KRM77885.1"/>
    <property type="molecule type" value="Genomic_DNA"/>
</dbReference>
<dbReference type="AlphaFoldDB" id="A0A0R2BEA6"/>
<protein>
    <recommendedName>
        <fullName evidence="3">AraC-type arabinose-binding/dimerisation domain-containing protein</fullName>
    </recommendedName>
</protein>
<evidence type="ECO:0000313" key="2">
    <source>
        <dbReference type="Proteomes" id="UP000051612"/>
    </source>
</evidence>
<dbReference type="PATRIC" id="fig|1423772.3.peg.435"/>
<dbReference type="InterPro" id="IPR014710">
    <property type="entry name" value="RmlC-like_jellyroll"/>
</dbReference>
<reference evidence="1 2" key="1">
    <citation type="journal article" date="2015" name="Genome Announc.">
        <title>Expanding the biotechnology potential of lactobacilli through comparative genomics of 213 strains and associated genera.</title>
        <authorList>
            <person name="Sun Z."/>
            <person name="Harris H.M."/>
            <person name="McCann A."/>
            <person name="Guo C."/>
            <person name="Argimon S."/>
            <person name="Zhang W."/>
            <person name="Yang X."/>
            <person name="Jeffery I.B."/>
            <person name="Cooney J.C."/>
            <person name="Kagawa T.F."/>
            <person name="Liu W."/>
            <person name="Song Y."/>
            <person name="Salvetti E."/>
            <person name="Wrobel A."/>
            <person name="Rasinkangas P."/>
            <person name="Parkhill J."/>
            <person name="Rea M.C."/>
            <person name="O'Sullivan O."/>
            <person name="Ritari J."/>
            <person name="Douillard F.P."/>
            <person name="Paul Ross R."/>
            <person name="Yang R."/>
            <person name="Briner A.E."/>
            <person name="Felis G.E."/>
            <person name="de Vos W.M."/>
            <person name="Barrangou R."/>
            <person name="Klaenhammer T.R."/>
            <person name="Caufield P.W."/>
            <person name="Cui Y."/>
            <person name="Zhang H."/>
            <person name="O'Toole P.W."/>
        </authorList>
    </citation>
    <scope>NUCLEOTIDE SEQUENCE [LARGE SCALE GENOMIC DNA]</scope>
    <source>
        <strain evidence="1 2">DSM 20452</strain>
    </source>
</reference>
<sequence length="98" mass="11051">MEFLTGDPNIELWENLVAGPALTVTHLVIAKDKAVPQHFVDFDVIVVPIKGKVEFYTETGDFEIIYPGKLVKMKPNEKHALKAQTDAELMVIKMKLDK</sequence>
<name>A0A0R2BEA6_9LACO</name>
<dbReference type="RefSeq" id="WP_056958012.1">
    <property type="nucleotide sequence ID" value="NZ_AYYN01000012.1"/>
</dbReference>